<keyword evidence="3" id="KW-1185">Reference proteome</keyword>
<feature type="compositionally biased region" description="Low complexity" evidence="1">
    <location>
        <begin position="33"/>
        <end position="42"/>
    </location>
</feature>
<feature type="region of interest" description="Disordered" evidence="1">
    <location>
        <begin position="24"/>
        <end position="43"/>
    </location>
</feature>
<dbReference type="Proteomes" id="UP001218218">
    <property type="component" value="Unassembled WGS sequence"/>
</dbReference>
<evidence type="ECO:0000256" key="1">
    <source>
        <dbReference type="SAM" id="MobiDB-lite"/>
    </source>
</evidence>
<dbReference type="EMBL" id="JARIHO010000005">
    <property type="protein sequence ID" value="KAJ7361031.1"/>
    <property type="molecule type" value="Genomic_DNA"/>
</dbReference>
<reference evidence="2" key="1">
    <citation type="submission" date="2023-03" db="EMBL/GenBank/DDBJ databases">
        <title>Massive genome expansion in bonnet fungi (Mycena s.s.) driven by repeated elements and novel gene families across ecological guilds.</title>
        <authorList>
            <consortium name="Lawrence Berkeley National Laboratory"/>
            <person name="Harder C.B."/>
            <person name="Miyauchi S."/>
            <person name="Viragh M."/>
            <person name="Kuo A."/>
            <person name="Thoen E."/>
            <person name="Andreopoulos B."/>
            <person name="Lu D."/>
            <person name="Skrede I."/>
            <person name="Drula E."/>
            <person name="Henrissat B."/>
            <person name="Morin E."/>
            <person name="Kohler A."/>
            <person name="Barry K."/>
            <person name="LaButti K."/>
            <person name="Morin E."/>
            <person name="Salamov A."/>
            <person name="Lipzen A."/>
            <person name="Mereny Z."/>
            <person name="Hegedus B."/>
            <person name="Baldrian P."/>
            <person name="Stursova M."/>
            <person name="Weitz H."/>
            <person name="Taylor A."/>
            <person name="Grigoriev I.V."/>
            <person name="Nagy L.G."/>
            <person name="Martin F."/>
            <person name="Kauserud H."/>
        </authorList>
    </citation>
    <scope>NUCLEOTIDE SEQUENCE</scope>
    <source>
        <strain evidence="2">CBHHK002</strain>
    </source>
</reference>
<accession>A0AAD7AJT4</accession>
<evidence type="ECO:0000313" key="3">
    <source>
        <dbReference type="Proteomes" id="UP001218218"/>
    </source>
</evidence>
<organism evidence="2 3">
    <name type="scientific">Mycena albidolilacea</name>
    <dbReference type="NCBI Taxonomy" id="1033008"/>
    <lineage>
        <taxon>Eukaryota</taxon>
        <taxon>Fungi</taxon>
        <taxon>Dikarya</taxon>
        <taxon>Basidiomycota</taxon>
        <taxon>Agaricomycotina</taxon>
        <taxon>Agaricomycetes</taxon>
        <taxon>Agaricomycetidae</taxon>
        <taxon>Agaricales</taxon>
        <taxon>Marasmiineae</taxon>
        <taxon>Mycenaceae</taxon>
        <taxon>Mycena</taxon>
    </lineage>
</organism>
<dbReference type="AlphaFoldDB" id="A0AAD7AJT4"/>
<sequence>MTLRSTQIRRLLLWYPTGLQSAISANPTPPPSWSSKPIPWRSTKSEEPLGDYAGIVLRRIGVNYNRSTKSASSCVELDQGTFQNNLGTS</sequence>
<name>A0AAD7AJT4_9AGAR</name>
<protein>
    <submittedName>
        <fullName evidence="2">Uncharacterized protein</fullName>
    </submittedName>
</protein>
<gene>
    <name evidence="2" type="ORF">DFH08DRAFT_363917</name>
</gene>
<evidence type="ECO:0000313" key="2">
    <source>
        <dbReference type="EMBL" id="KAJ7361031.1"/>
    </source>
</evidence>
<comment type="caution">
    <text evidence="2">The sequence shown here is derived from an EMBL/GenBank/DDBJ whole genome shotgun (WGS) entry which is preliminary data.</text>
</comment>
<proteinExistence type="predicted"/>